<gene>
    <name evidence="12" type="ORF">CLV25_10454</name>
</gene>
<dbReference type="InterPro" id="IPR008756">
    <property type="entry name" value="Peptidase_M56"/>
</dbReference>
<keyword evidence="3" id="KW-0813">Transport</keyword>
<accession>A0A4R2EMQ5</accession>
<evidence type="ECO:0000256" key="4">
    <source>
        <dbReference type="ARBA" id="ARBA00022475"/>
    </source>
</evidence>
<reference evidence="12 13" key="1">
    <citation type="submission" date="2019-03" db="EMBL/GenBank/DDBJ databases">
        <title>Genomic Encyclopedia of Archaeal and Bacterial Type Strains, Phase II (KMG-II): from individual species to whole genera.</title>
        <authorList>
            <person name="Goeker M."/>
        </authorList>
    </citation>
    <scope>NUCLEOTIDE SEQUENCE [LARGE SCALE GENOMIC DNA]</scope>
    <source>
        <strain evidence="12 13">RL-C</strain>
    </source>
</reference>
<dbReference type="PANTHER" id="PTHR33446">
    <property type="entry name" value="PROTEIN TONB-RELATED"/>
    <property type="match status" value="1"/>
</dbReference>
<feature type="domain" description="TonB C-terminal" evidence="11">
    <location>
        <begin position="346"/>
        <end position="442"/>
    </location>
</feature>
<dbReference type="Proteomes" id="UP000294830">
    <property type="component" value="Unassembled WGS sequence"/>
</dbReference>
<evidence type="ECO:0000256" key="10">
    <source>
        <dbReference type="SAM" id="Phobius"/>
    </source>
</evidence>
<dbReference type="GO" id="GO:0031992">
    <property type="term" value="F:energy transducer activity"/>
    <property type="evidence" value="ECO:0007669"/>
    <property type="project" value="TreeGrafter"/>
</dbReference>
<evidence type="ECO:0000256" key="9">
    <source>
        <dbReference type="ARBA" id="ARBA00023136"/>
    </source>
</evidence>
<comment type="subcellular location">
    <subcellularLocation>
        <location evidence="1">Cell inner membrane</location>
        <topology evidence="1">Single-pass membrane protein</topology>
        <orientation evidence="1">Periplasmic side</orientation>
    </subcellularLocation>
</comment>
<evidence type="ECO:0000256" key="6">
    <source>
        <dbReference type="ARBA" id="ARBA00022692"/>
    </source>
</evidence>
<keyword evidence="4" id="KW-1003">Cell membrane</keyword>
<proteinExistence type="inferred from homology"/>
<dbReference type="RefSeq" id="WP_131838664.1">
    <property type="nucleotide sequence ID" value="NZ_SLWB01000004.1"/>
</dbReference>
<dbReference type="EMBL" id="SLWB01000004">
    <property type="protein sequence ID" value="TCN70103.1"/>
    <property type="molecule type" value="Genomic_DNA"/>
</dbReference>
<evidence type="ECO:0000256" key="1">
    <source>
        <dbReference type="ARBA" id="ARBA00004383"/>
    </source>
</evidence>
<name>A0A4R2EMQ5_9BACT</name>
<dbReference type="Pfam" id="PF05569">
    <property type="entry name" value="Peptidase_M56"/>
    <property type="match status" value="1"/>
</dbReference>
<dbReference type="GO" id="GO:0098797">
    <property type="term" value="C:plasma membrane protein complex"/>
    <property type="evidence" value="ECO:0007669"/>
    <property type="project" value="TreeGrafter"/>
</dbReference>
<comment type="similarity">
    <text evidence="2">Belongs to the TonB family.</text>
</comment>
<sequence>MTTEFLIYLAKVALSILLLMGLFKLALAADRSFARNRFYLMGAILWSIAIPLLTMQHGETAEGMMPAIVITPTYTINLPELVVTAQGADAQGSAWGDPTTIILTIYLTGVAIFLLRMMGSYARVLYIIATSKNYTIDSYTIKVTRAAIAPFAFFGWIVFPEKLIDHRDLTKMLLHERVHSRQLHSIDLLLGEFFAVFQWFNPASWMLKKLITENHEYTADRAVIDLGVSSYEYQASLVNATVGREVVPVSHFSLILIKKRIKMMNKTSNSIWLRAKGILVPVAFVSALVLTSFTVEMGVDKISKDNATSTSTDASTSFTQLASEAALQDDKIYNTAEVMPTFKGKEATLGFREYIVKNLKYPEVALKNGIQGNVYVQFVVEKDGSVSKVKILKGVDPSLDKEAIRVVSQATGWKAGEIKGKPVRVSFTFPIRYMLSDGAKVSKKGKGEEEVFFVAEDMPTFNGKEASLGFREYVGANLKYPEEAAKKGIQGTVYVQFIVEASGEVSNVKVLRGTDPSLDQEAIRIVKNSPRWTPGKQRGENVRVSFTFPIKFKLDGASETTKTSEDFSKVLKIVNGKEYTGDLNKIEIVDQITVLKGEKAIAKYGEKGKNGVVEITVVEGTSESKVLNGVNIIGEK</sequence>
<dbReference type="NCBIfam" id="TIGR01352">
    <property type="entry name" value="tonB_Cterm"/>
    <property type="match status" value="2"/>
</dbReference>
<evidence type="ECO:0000256" key="2">
    <source>
        <dbReference type="ARBA" id="ARBA00006555"/>
    </source>
</evidence>
<dbReference type="SUPFAM" id="SSF74653">
    <property type="entry name" value="TolA/TonB C-terminal domain"/>
    <property type="match status" value="2"/>
</dbReference>
<evidence type="ECO:0000313" key="12">
    <source>
        <dbReference type="EMBL" id="TCN70103.1"/>
    </source>
</evidence>
<keyword evidence="8 10" id="KW-1133">Transmembrane helix</keyword>
<dbReference type="GO" id="GO:0055085">
    <property type="term" value="P:transmembrane transport"/>
    <property type="evidence" value="ECO:0007669"/>
    <property type="project" value="InterPro"/>
</dbReference>
<dbReference type="CDD" id="cd07341">
    <property type="entry name" value="M56_BlaR1_MecR1_like"/>
    <property type="match status" value="1"/>
</dbReference>
<feature type="transmembrane region" description="Helical" evidence="10">
    <location>
        <begin position="101"/>
        <end position="119"/>
    </location>
</feature>
<evidence type="ECO:0000256" key="7">
    <source>
        <dbReference type="ARBA" id="ARBA00022927"/>
    </source>
</evidence>
<dbReference type="Pfam" id="PF03544">
    <property type="entry name" value="TonB_C"/>
    <property type="match status" value="2"/>
</dbReference>
<dbReference type="AlphaFoldDB" id="A0A4R2EMQ5"/>
<comment type="caution">
    <text evidence="12">The sequence shown here is derived from an EMBL/GenBank/DDBJ whole genome shotgun (WGS) entry which is preliminary data.</text>
</comment>
<keyword evidence="5" id="KW-0997">Cell inner membrane</keyword>
<evidence type="ECO:0000313" key="13">
    <source>
        <dbReference type="Proteomes" id="UP000294830"/>
    </source>
</evidence>
<evidence type="ECO:0000256" key="8">
    <source>
        <dbReference type="ARBA" id="ARBA00022989"/>
    </source>
</evidence>
<evidence type="ECO:0000256" key="3">
    <source>
        <dbReference type="ARBA" id="ARBA00022448"/>
    </source>
</evidence>
<dbReference type="PANTHER" id="PTHR33446:SF2">
    <property type="entry name" value="PROTEIN TONB"/>
    <property type="match status" value="1"/>
</dbReference>
<keyword evidence="6 10" id="KW-0812">Transmembrane</keyword>
<dbReference type="Gene3D" id="3.30.1150.10">
    <property type="match status" value="2"/>
</dbReference>
<dbReference type="PROSITE" id="PS52015">
    <property type="entry name" value="TONB_CTD"/>
    <property type="match status" value="2"/>
</dbReference>
<evidence type="ECO:0000259" key="11">
    <source>
        <dbReference type="PROSITE" id="PS52015"/>
    </source>
</evidence>
<dbReference type="InterPro" id="IPR037682">
    <property type="entry name" value="TonB_C"/>
</dbReference>
<protein>
    <submittedName>
        <fullName evidence="12">TonB family protein</fullName>
    </submittedName>
</protein>
<evidence type="ECO:0000256" key="5">
    <source>
        <dbReference type="ARBA" id="ARBA00022519"/>
    </source>
</evidence>
<dbReference type="InterPro" id="IPR006260">
    <property type="entry name" value="TonB/TolA_C"/>
</dbReference>
<dbReference type="OrthoDB" id="9814002at2"/>
<keyword evidence="13" id="KW-1185">Reference proteome</keyword>
<feature type="domain" description="TonB C-terminal" evidence="11">
    <location>
        <begin position="465"/>
        <end position="561"/>
    </location>
</feature>
<keyword evidence="7" id="KW-0653">Protein transport</keyword>
<dbReference type="GO" id="GO:0015031">
    <property type="term" value="P:protein transport"/>
    <property type="evidence" value="ECO:0007669"/>
    <property type="project" value="UniProtKB-KW"/>
</dbReference>
<organism evidence="12 13">
    <name type="scientific">Acetobacteroides hydrogenigenes</name>
    <dbReference type="NCBI Taxonomy" id="979970"/>
    <lineage>
        <taxon>Bacteria</taxon>
        <taxon>Pseudomonadati</taxon>
        <taxon>Bacteroidota</taxon>
        <taxon>Bacteroidia</taxon>
        <taxon>Bacteroidales</taxon>
        <taxon>Rikenellaceae</taxon>
        <taxon>Acetobacteroides</taxon>
    </lineage>
</organism>
<keyword evidence="9 10" id="KW-0472">Membrane</keyword>
<dbReference type="InterPro" id="IPR051045">
    <property type="entry name" value="TonB-dependent_transducer"/>
</dbReference>
<feature type="transmembrane region" description="Helical" evidence="10">
    <location>
        <begin position="278"/>
        <end position="299"/>
    </location>
</feature>
<feature type="transmembrane region" description="Helical" evidence="10">
    <location>
        <begin position="38"/>
        <end position="55"/>
    </location>
</feature>